<feature type="transmembrane region" description="Helical" evidence="1">
    <location>
        <begin position="6"/>
        <end position="28"/>
    </location>
</feature>
<feature type="transmembrane region" description="Helical" evidence="1">
    <location>
        <begin position="101"/>
        <end position="121"/>
    </location>
</feature>
<dbReference type="EMBL" id="CAXAMM010000692">
    <property type="protein sequence ID" value="CAK8988535.1"/>
    <property type="molecule type" value="Genomic_DNA"/>
</dbReference>
<evidence type="ECO:0000256" key="1">
    <source>
        <dbReference type="SAM" id="Phobius"/>
    </source>
</evidence>
<gene>
    <name evidence="2" type="ORF">SCF082_LOCUS1426</name>
</gene>
<keyword evidence="1" id="KW-0472">Membrane</keyword>
<keyword evidence="1" id="KW-0812">Transmembrane</keyword>
<keyword evidence="3" id="KW-1185">Reference proteome</keyword>
<organism evidence="2 3">
    <name type="scientific">Durusdinium trenchii</name>
    <dbReference type="NCBI Taxonomy" id="1381693"/>
    <lineage>
        <taxon>Eukaryota</taxon>
        <taxon>Sar</taxon>
        <taxon>Alveolata</taxon>
        <taxon>Dinophyceae</taxon>
        <taxon>Suessiales</taxon>
        <taxon>Symbiodiniaceae</taxon>
        <taxon>Durusdinium</taxon>
    </lineage>
</organism>
<proteinExistence type="predicted"/>
<protein>
    <submittedName>
        <fullName evidence="2">Uncharacterized protein</fullName>
    </submittedName>
</protein>
<sequence>MQNRVFPLLVVILFTELARFACSFTSLARGHSTHLRYKGFGSARSACSQALEKPSSTADMANKGLQCTAGTVWLVTGCMLMARGGRYLWQALQSSDSSGRAVSLAVVLGLCGGLAKGRFVLAKAALRNRRRIAALSKPKPWQIFSPRFYPLIMVMMGMSIGLRKLFNTGFAGGMVTYGGIVTGIGSGLFVSAFAYWFEGWFGSLAEKQGPQDDPGP</sequence>
<evidence type="ECO:0000313" key="2">
    <source>
        <dbReference type="EMBL" id="CAK8988535.1"/>
    </source>
</evidence>
<keyword evidence="1" id="KW-1133">Transmembrane helix</keyword>
<accession>A0ABP0HI81</accession>
<comment type="caution">
    <text evidence="2">The sequence shown here is derived from an EMBL/GenBank/DDBJ whole genome shotgun (WGS) entry which is preliminary data.</text>
</comment>
<dbReference type="Proteomes" id="UP001642464">
    <property type="component" value="Unassembled WGS sequence"/>
</dbReference>
<reference evidence="2 3" key="1">
    <citation type="submission" date="2024-02" db="EMBL/GenBank/DDBJ databases">
        <authorList>
            <person name="Chen Y."/>
            <person name="Shah S."/>
            <person name="Dougan E. K."/>
            <person name="Thang M."/>
            <person name="Chan C."/>
        </authorList>
    </citation>
    <scope>NUCLEOTIDE SEQUENCE [LARGE SCALE GENOMIC DNA]</scope>
</reference>
<evidence type="ECO:0000313" key="3">
    <source>
        <dbReference type="Proteomes" id="UP001642464"/>
    </source>
</evidence>
<feature type="transmembrane region" description="Helical" evidence="1">
    <location>
        <begin position="141"/>
        <end position="162"/>
    </location>
</feature>
<feature type="transmembrane region" description="Helical" evidence="1">
    <location>
        <begin position="174"/>
        <end position="197"/>
    </location>
</feature>
<name>A0ABP0HI81_9DINO</name>